<dbReference type="EMBL" id="CAXIXY010000003">
    <property type="protein sequence ID" value="CAL2076781.1"/>
    <property type="molecule type" value="Genomic_DNA"/>
</dbReference>
<sequence>MALHHNIGKKLFWGNTFKVAIPFFIIVVIFSLLFNSASDIFSGNFDKVAEVHFTNKKWVRFFLGKIVISIMYGMYTSNKKMK</sequence>
<reference evidence="2 3" key="1">
    <citation type="submission" date="2024-05" db="EMBL/GenBank/DDBJ databases">
        <authorList>
            <person name="Duchaud E."/>
        </authorList>
    </citation>
    <scope>NUCLEOTIDE SEQUENCE [LARGE SCALE GENOMIC DNA]</scope>
    <source>
        <strain evidence="2">Ena-SAMPLE-TAB-13-05-2024-13:56:06:370-140302</strain>
    </source>
</reference>
<keyword evidence="1" id="KW-0812">Transmembrane</keyword>
<evidence type="ECO:0000256" key="1">
    <source>
        <dbReference type="SAM" id="Phobius"/>
    </source>
</evidence>
<protein>
    <submittedName>
        <fullName evidence="2">Uncharacterized protein</fullName>
    </submittedName>
</protein>
<keyword evidence="3" id="KW-1185">Reference proteome</keyword>
<dbReference type="RefSeq" id="WP_348709990.1">
    <property type="nucleotide sequence ID" value="NZ_CAXIXY010000003.1"/>
</dbReference>
<dbReference type="Proteomes" id="UP001497416">
    <property type="component" value="Unassembled WGS sequence"/>
</dbReference>
<evidence type="ECO:0000313" key="2">
    <source>
        <dbReference type="EMBL" id="CAL2076781.1"/>
    </source>
</evidence>
<feature type="transmembrane region" description="Helical" evidence="1">
    <location>
        <begin position="58"/>
        <end position="75"/>
    </location>
</feature>
<gene>
    <name evidence="2" type="ORF">T190607A01A_10418</name>
</gene>
<name>A0ABM9NS05_9FLAO</name>
<organism evidence="2 3">
    <name type="scientific">Tenacibaculum platacis</name>
    <dbReference type="NCBI Taxonomy" id="3137852"/>
    <lineage>
        <taxon>Bacteria</taxon>
        <taxon>Pseudomonadati</taxon>
        <taxon>Bacteroidota</taxon>
        <taxon>Flavobacteriia</taxon>
        <taxon>Flavobacteriales</taxon>
        <taxon>Flavobacteriaceae</taxon>
        <taxon>Tenacibaculum</taxon>
    </lineage>
</organism>
<keyword evidence="1" id="KW-1133">Transmembrane helix</keyword>
<accession>A0ABM9NS05</accession>
<proteinExistence type="predicted"/>
<keyword evidence="1" id="KW-0472">Membrane</keyword>
<evidence type="ECO:0000313" key="3">
    <source>
        <dbReference type="Proteomes" id="UP001497416"/>
    </source>
</evidence>
<feature type="transmembrane region" description="Helical" evidence="1">
    <location>
        <begin position="20"/>
        <end position="38"/>
    </location>
</feature>
<comment type="caution">
    <text evidence="2">The sequence shown here is derived from an EMBL/GenBank/DDBJ whole genome shotgun (WGS) entry which is preliminary data.</text>
</comment>